<evidence type="ECO:0000313" key="2">
    <source>
        <dbReference type="Proteomes" id="UP000789901"/>
    </source>
</evidence>
<name>A0ABN7UUB8_GIGMA</name>
<feature type="non-terminal residue" evidence="1">
    <location>
        <position position="1"/>
    </location>
</feature>
<dbReference type="EMBL" id="CAJVQB010005607">
    <property type="protein sequence ID" value="CAG8665792.1"/>
    <property type="molecule type" value="Genomic_DNA"/>
</dbReference>
<dbReference type="Proteomes" id="UP000789901">
    <property type="component" value="Unassembled WGS sequence"/>
</dbReference>
<evidence type="ECO:0000313" key="1">
    <source>
        <dbReference type="EMBL" id="CAG8665792.1"/>
    </source>
</evidence>
<reference evidence="1 2" key="1">
    <citation type="submission" date="2021-06" db="EMBL/GenBank/DDBJ databases">
        <authorList>
            <person name="Kallberg Y."/>
            <person name="Tangrot J."/>
            <person name="Rosling A."/>
        </authorList>
    </citation>
    <scope>NUCLEOTIDE SEQUENCE [LARGE SCALE GENOMIC DNA]</scope>
    <source>
        <strain evidence="1 2">120-4 pot B 10/14</strain>
    </source>
</reference>
<keyword evidence="2" id="KW-1185">Reference proteome</keyword>
<accession>A0ABN7UUB8</accession>
<comment type="caution">
    <text evidence="1">The sequence shown here is derived from an EMBL/GenBank/DDBJ whole genome shotgun (WGS) entry which is preliminary data.</text>
</comment>
<gene>
    <name evidence="1" type="ORF">GMARGA_LOCUS10138</name>
</gene>
<sequence length="76" mass="8630">SSLEAEKAGIVRYFLASFAIVGNKCLFHATMPKDYFLQLQAIKVIQDICQTQFAHFLKSIFEKMSTFLTDLASLNH</sequence>
<proteinExistence type="predicted"/>
<protein>
    <submittedName>
        <fullName evidence="1">7363_t:CDS:1</fullName>
    </submittedName>
</protein>
<organism evidence="1 2">
    <name type="scientific">Gigaspora margarita</name>
    <dbReference type="NCBI Taxonomy" id="4874"/>
    <lineage>
        <taxon>Eukaryota</taxon>
        <taxon>Fungi</taxon>
        <taxon>Fungi incertae sedis</taxon>
        <taxon>Mucoromycota</taxon>
        <taxon>Glomeromycotina</taxon>
        <taxon>Glomeromycetes</taxon>
        <taxon>Diversisporales</taxon>
        <taxon>Gigasporaceae</taxon>
        <taxon>Gigaspora</taxon>
    </lineage>
</organism>